<dbReference type="PANTHER" id="PTHR30273:SF2">
    <property type="entry name" value="PROTEIN FECR"/>
    <property type="match status" value="1"/>
</dbReference>
<dbReference type="OrthoDB" id="9771237at2"/>
<feature type="domain" description="FecR N-terminal" evidence="3">
    <location>
        <begin position="15"/>
        <end position="56"/>
    </location>
</feature>
<feature type="region of interest" description="Disordered" evidence="1">
    <location>
        <begin position="70"/>
        <end position="105"/>
    </location>
</feature>
<gene>
    <name evidence="4" type="ORF">EDC56_1917</name>
</gene>
<dbReference type="InterPro" id="IPR006860">
    <property type="entry name" value="FecR"/>
</dbReference>
<evidence type="ECO:0000313" key="4">
    <source>
        <dbReference type="EMBL" id="ROS01475.1"/>
    </source>
</evidence>
<proteinExistence type="predicted"/>
<organism evidence="4 5">
    <name type="scientific">Sinobacterium caligoides</name>
    <dbReference type="NCBI Taxonomy" id="933926"/>
    <lineage>
        <taxon>Bacteria</taxon>
        <taxon>Pseudomonadati</taxon>
        <taxon>Pseudomonadota</taxon>
        <taxon>Gammaproteobacteria</taxon>
        <taxon>Cellvibrionales</taxon>
        <taxon>Spongiibacteraceae</taxon>
        <taxon>Sinobacterium</taxon>
    </lineage>
</organism>
<name>A0A3N2DQ93_9GAMM</name>
<dbReference type="InterPro" id="IPR012373">
    <property type="entry name" value="Ferrdict_sens_TM"/>
</dbReference>
<evidence type="ECO:0000259" key="2">
    <source>
        <dbReference type="Pfam" id="PF04773"/>
    </source>
</evidence>
<dbReference type="PANTHER" id="PTHR30273">
    <property type="entry name" value="PERIPLASMIC SIGNAL SENSOR AND SIGMA FACTOR ACTIVATOR FECR-RELATED"/>
    <property type="match status" value="1"/>
</dbReference>
<comment type="caution">
    <text evidence="4">The sequence shown here is derived from an EMBL/GenBank/DDBJ whole genome shotgun (WGS) entry which is preliminary data.</text>
</comment>
<dbReference type="EMBL" id="RKHR01000004">
    <property type="protein sequence ID" value="ROS01475.1"/>
    <property type="molecule type" value="Genomic_DNA"/>
</dbReference>
<dbReference type="PIRSF" id="PIRSF018266">
    <property type="entry name" value="FecR"/>
    <property type="match status" value="1"/>
</dbReference>
<evidence type="ECO:0000256" key="1">
    <source>
        <dbReference type="SAM" id="MobiDB-lite"/>
    </source>
</evidence>
<dbReference type="Proteomes" id="UP000275394">
    <property type="component" value="Unassembled WGS sequence"/>
</dbReference>
<dbReference type="Pfam" id="PF16220">
    <property type="entry name" value="DUF4880"/>
    <property type="match status" value="1"/>
</dbReference>
<reference evidence="4 5" key="1">
    <citation type="submission" date="2018-11" db="EMBL/GenBank/DDBJ databases">
        <title>Genomic Encyclopedia of Type Strains, Phase IV (KMG-IV): sequencing the most valuable type-strain genomes for metagenomic binning, comparative biology and taxonomic classification.</title>
        <authorList>
            <person name="Goeker M."/>
        </authorList>
    </citation>
    <scope>NUCLEOTIDE SEQUENCE [LARGE SCALE GENOMIC DNA]</scope>
    <source>
        <strain evidence="4 5">DSM 100316</strain>
    </source>
</reference>
<dbReference type="GO" id="GO:0016989">
    <property type="term" value="F:sigma factor antagonist activity"/>
    <property type="evidence" value="ECO:0007669"/>
    <property type="project" value="TreeGrafter"/>
</dbReference>
<dbReference type="AlphaFoldDB" id="A0A3N2DQ93"/>
<sequence>MDKQDNEQIAEQYLEAAEAWVARLQSQQVSEQDLQQFSLWLQQSEQHQAAYDQTVALWQTMGLVKFLDEQPRQSTPAEALPTAASNDAGPSMPARSEQPARSRRNRRLGLAVAASALMLGFFVNQQLRTADDDNVQHYASAVGQLKSIDLADGSRIELNTNSRVEVRLTAGRRDINLVQGEAYFDVAKDAERPFIVSSCASEAMAVGTEFSVRCSGDEGTVTVTEGIVQVSRHIDSEGRTSQQNVVVGEQVHTDPVIGVTLPEKIDAALSTSWLKGEMVFDNTPLADVVSEANRYSRHPIILGSEQLASLRVSGLFTNNDTKTLISALERSLSLRAEKQDDGSTVLNPAP</sequence>
<dbReference type="InterPro" id="IPR032623">
    <property type="entry name" value="FecR_N"/>
</dbReference>
<dbReference type="Gene3D" id="3.55.50.30">
    <property type="match status" value="1"/>
</dbReference>
<feature type="domain" description="FecR protein" evidence="2">
    <location>
        <begin position="138"/>
        <end position="228"/>
    </location>
</feature>
<dbReference type="Pfam" id="PF04773">
    <property type="entry name" value="FecR"/>
    <property type="match status" value="1"/>
</dbReference>
<accession>A0A3N2DQ93</accession>
<evidence type="ECO:0000259" key="3">
    <source>
        <dbReference type="Pfam" id="PF16220"/>
    </source>
</evidence>
<protein>
    <submittedName>
        <fullName evidence="4">FecR family protein</fullName>
    </submittedName>
</protein>
<evidence type="ECO:0000313" key="5">
    <source>
        <dbReference type="Proteomes" id="UP000275394"/>
    </source>
</evidence>
<keyword evidence="5" id="KW-1185">Reference proteome</keyword>
<dbReference type="Gene3D" id="2.60.120.1440">
    <property type="match status" value="1"/>
</dbReference>
<dbReference type="RefSeq" id="WP_123712264.1">
    <property type="nucleotide sequence ID" value="NZ_RKHR01000004.1"/>
</dbReference>